<comment type="caution">
    <text evidence="5">The sequence shown here is derived from an EMBL/GenBank/DDBJ whole genome shotgun (WGS) entry which is preliminary data.</text>
</comment>
<dbReference type="SUPFAM" id="SSF53720">
    <property type="entry name" value="ALDH-like"/>
    <property type="match status" value="1"/>
</dbReference>
<dbReference type="InterPro" id="IPR016162">
    <property type="entry name" value="Ald_DH_N"/>
</dbReference>
<proteinExistence type="inferred from homology"/>
<dbReference type="GO" id="GO:0016620">
    <property type="term" value="F:oxidoreductase activity, acting on the aldehyde or oxo group of donors, NAD or NADP as acceptor"/>
    <property type="evidence" value="ECO:0007669"/>
    <property type="project" value="InterPro"/>
</dbReference>
<dbReference type="Proteomes" id="UP000607197">
    <property type="component" value="Unassembled WGS sequence"/>
</dbReference>
<comment type="subunit">
    <text evidence="2">Homotetramer.</text>
</comment>
<dbReference type="OrthoDB" id="6342at2157"/>
<keyword evidence="6" id="KW-1185">Reference proteome</keyword>
<dbReference type="AlphaFoldDB" id="A0A830FE75"/>
<dbReference type="Gene3D" id="3.40.605.10">
    <property type="entry name" value="Aldehyde Dehydrogenase, Chain A, domain 1"/>
    <property type="match status" value="1"/>
</dbReference>
<evidence type="ECO:0000259" key="4">
    <source>
        <dbReference type="Pfam" id="PF00171"/>
    </source>
</evidence>
<dbReference type="RefSeq" id="WP_188979545.1">
    <property type="nucleotide sequence ID" value="NZ_BMPG01000003.1"/>
</dbReference>
<dbReference type="EMBL" id="BMPG01000003">
    <property type="protein sequence ID" value="GGL66609.1"/>
    <property type="molecule type" value="Genomic_DNA"/>
</dbReference>
<dbReference type="InterPro" id="IPR016163">
    <property type="entry name" value="Ald_DH_C"/>
</dbReference>
<dbReference type="PANTHER" id="PTHR11699">
    <property type="entry name" value="ALDEHYDE DEHYDROGENASE-RELATED"/>
    <property type="match status" value="1"/>
</dbReference>
<evidence type="ECO:0000256" key="2">
    <source>
        <dbReference type="ARBA" id="ARBA00011881"/>
    </source>
</evidence>
<sequence>MAYENYIDGEWVAAESGETATVRNPADLDDVVGEFPASGEADVDAAVAAASAAQSEWAATPAPERGALLRELADELEAREDELAETLTREEGKVLGEAAGEVGHAIDSLRYYSEAIRDFGGDVKNASARDKRLFTRREPVGVVGLIAAWNYPIAIPVWKLGPALAAGNAAVFKPASATPNVMRKVFECIDAVGFPDGVANYVVGSGSEVGSALTSHPGVNAVSFTGSTATGRRVYESACEDQKRVQTEMGGKNPTIVSDSADLEDALDIVQGGAFGVTGQACTATSRAIVYEDVYDEFLEGIVARTESIEVGPGLKGGEMGPQANESELEGTLDYVDVAKEDGATLETGGGRPEAETDGYFVEPTVFSDVDPEMRIAQEEVFGPLLAVIPVSGFEEAVEVANGVDYGLAASIVTQDHSEANRFVDESESGLVKINEGTTGTEVNVPFGGIKDSSSNTFREQGDAGLRFYTRLKTVYDSY</sequence>
<comment type="similarity">
    <text evidence="1">Belongs to the aldehyde dehydrogenase family.</text>
</comment>
<dbReference type="InterPro" id="IPR016161">
    <property type="entry name" value="Ald_DH/histidinol_DH"/>
</dbReference>
<name>A0A830FE75_9EURY</name>
<evidence type="ECO:0000313" key="5">
    <source>
        <dbReference type="EMBL" id="GGL66609.1"/>
    </source>
</evidence>
<dbReference type="FunFam" id="3.40.605.10:FF:000007">
    <property type="entry name" value="NAD/NADP-dependent betaine aldehyde dehydrogenase"/>
    <property type="match status" value="1"/>
</dbReference>
<keyword evidence="3" id="KW-0560">Oxidoreductase</keyword>
<accession>A0A830FE75</accession>
<gene>
    <name evidence="5" type="primary">ycbD</name>
    <name evidence="5" type="ORF">GCM10009039_25700</name>
</gene>
<evidence type="ECO:0000313" key="6">
    <source>
        <dbReference type="Proteomes" id="UP000607197"/>
    </source>
</evidence>
<reference evidence="5" key="1">
    <citation type="journal article" date="2014" name="Int. J. Syst. Evol. Microbiol.">
        <title>Complete genome sequence of Corynebacterium casei LMG S-19264T (=DSM 44701T), isolated from a smear-ripened cheese.</title>
        <authorList>
            <consortium name="US DOE Joint Genome Institute (JGI-PGF)"/>
            <person name="Walter F."/>
            <person name="Albersmeier A."/>
            <person name="Kalinowski J."/>
            <person name="Ruckert C."/>
        </authorList>
    </citation>
    <scope>NUCLEOTIDE SEQUENCE</scope>
    <source>
        <strain evidence="5">JCM 19596</strain>
    </source>
</reference>
<evidence type="ECO:0000256" key="1">
    <source>
        <dbReference type="ARBA" id="ARBA00009986"/>
    </source>
</evidence>
<dbReference type="Gene3D" id="3.40.309.10">
    <property type="entry name" value="Aldehyde Dehydrogenase, Chain A, domain 2"/>
    <property type="match status" value="1"/>
</dbReference>
<dbReference type="Pfam" id="PF00171">
    <property type="entry name" value="Aldedh"/>
    <property type="match status" value="1"/>
</dbReference>
<evidence type="ECO:0000256" key="3">
    <source>
        <dbReference type="ARBA" id="ARBA00023002"/>
    </source>
</evidence>
<feature type="domain" description="Aldehyde dehydrogenase" evidence="4">
    <location>
        <begin position="11"/>
        <end position="475"/>
    </location>
</feature>
<organism evidence="5 6">
    <name type="scientific">Halocalculus aciditolerans</name>
    <dbReference type="NCBI Taxonomy" id="1383812"/>
    <lineage>
        <taxon>Archaea</taxon>
        <taxon>Methanobacteriati</taxon>
        <taxon>Methanobacteriota</taxon>
        <taxon>Stenosarchaea group</taxon>
        <taxon>Halobacteria</taxon>
        <taxon>Halobacteriales</taxon>
        <taxon>Halobacteriaceae</taxon>
        <taxon>Halocalculus</taxon>
    </lineage>
</organism>
<protein>
    <submittedName>
        <fullName evidence="5">Putative aldehyde dehydrogenase YcbD</fullName>
    </submittedName>
</protein>
<dbReference type="InterPro" id="IPR015590">
    <property type="entry name" value="Aldehyde_DH_dom"/>
</dbReference>
<reference evidence="5" key="2">
    <citation type="submission" date="2020-09" db="EMBL/GenBank/DDBJ databases">
        <authorList>
            <person name="Sun Q."/>
            <person name="Ohkuma M."/>
        </authorList>
    </citation>
    <scope>NUCLEOTIDE SEQUENCE</scope>
    <source>
        <strain evidence="5">JCM 19596</strain>
    </source>
</reference>